<comment type="caution">
    <text evidence="1">The sequence shown here is derived from an EMBL/GenBank/DDBJ whole genome shotgun (WGS) entry which is preliminary data.</text>
</comment>
<evidence type="ECO:0000313" key="2">
    <source>
        <dbReference type="Proteomes" id="UP001623348"/>
    </source>
</evidence>
<sequence length="70" mass="8029">MSLLDHSRFSLKSSCELKEVPEELKTSVFNKGKKEDPGNYRMVSFTLILEDISKPIEKVWSPSHQEGDCE</sequence>
<dbReference type="AlphaFoldDB" id="A0ABC9VSM9"/>
<gene>
    <name evidence="1" type="ORF">GRJ2_000081500</name>
</gene>
<accession>A0ABC9VSM9</accession>
<keyword evidence="2" id="KW-1185">Reference proteome</keyword>
<name>A0ABC9VSM9_GRUJA</name>
<dbReference type="EMBL" id="BAAFJT010000001">
    <property type="protein sequence ID" value="GAB0176163.1"/>
    <property type="molecule type" value="Genomic_DNA"/>
</dbReference>
<evidence type="ECO:0000313" key="1">
    <source>
        <dbReference type="EMBL" id="GAB0176163.1"/>
    </source>
</evidence>
<proteinExistence type="predicted"/>
<reference evidence="1 2" key="1">
    <citation type="submission" date="2024-06" db="EMBL/GenBank/DDBJ databases">
        <title>The draft genome of Grus japonensis, version 3.</title>
        <authorList>
            <person name="Nabeshima K."/>
            <person name="Suzuki S."/>
            <person name="Onuma M."/>
        </authorList>
    </citation>
    <scope>NUCLEOTIDE SEQUENCE [LARGE SCALE GENOMIC DNA]</scope>
    <source>
        <strain evidence="1 2">451A</strain>
    </source>
</reference>
<protein>
    <submittedName>
        <fullName evidence="1">Mitochondrial enolase superfamily member 1</fullName>
    </submittedName>
</protein>
<organism evidence="1 2">
    <name type="scientific">Grus japonensis</name>
    <name type="common">Japanese crane</name>
    <name type="synonym">Red-crowned crane</name>
    <dbReference type="NCBI Taxonomy" id="30415"/>
    <lineage>
        <taxon>Eukaryota</taxon>
        <taxon>Metazoa</taxon>
        <taxon>Chordata</taxon>
        <taxon>Craniata</taxon>
        <taxon>Vertebrata</taxon>
        <taxon>Euteleostomi</taxon>
        <taxon>Archelosauria</taxon>
        <taxon>Archosauria</taxon>
        <taxon>Dinosauria</taxon>
        <taxon>Saurischia</taxon>
        <taxon>Theropoda</taxon>
        <taxon>Coelurosauria</taxon>
        <taxon>Aves</taxon>
        <taxon>Neognathae</taxon>
        <taxon>Neoaves</taxon>
        <taxon>Gruiformes</taxon>
        <taxon>Gruidae</taxon>
        <taxon>Grus</taxon>
    </lineage>
</organism>
<dbReference type="Proteomes" id="UP001623348">
    <property type="component" value="Unassembled WGS sequence"/>
</dbReference>